<evidence type="ECO:0000256" key="4">
    <source>
        <dbReference type="ARBA" id="ARBA00022741"/>
    </source>
</evidence>
<comment type="catalytic activity">
    <reaction evidence="1">
        <text>ATP-dependent breakage, passage and rejoining of double-stranded DNA.</text>
        <dbReference type="EC" id="5.6.2.2"/>
    </reaction>
</comment>
<dbReference type="InterPro" id="IPR013760">
    <property type="entry name" value="Topo_IIA-like_dom_sf"/>
</dbReference>
<dbReference type="SMART" id="SM00434">
    <property type="entry name" value="TOP4c"/>
    <property type="match status" value="1"/>
</dbReference>
<dbReference type="InterPro" id="IPR002205">
    <property type="entry name" value="Topo_IIA_dom_A"/>
</dbReference>
<dbReference type="GO" id="GO:0006265">
    <property type="term" value="P:DNA topological change"/>
    <property type="evidence" value="ECO:0007669"/>
    <property type="project" value="InterPro"/>
</dbReference>
<dbReference type="InterPro" id="IPR013757">
    <property type="entry name" value="Topo_IIA_A_a_sf"/>
</dbReference>
<gene>
    <name evidence="11" type="ORF">MNBD_BACTEROID05-309</name>
</gene>
<dbReference type="NCBIfam" id="NF004044">
    <property type="entry name" value="PRK05561.1"/>
    <property type="match status" value="1"/>
</dbReference>
<dbReference type="GO" id="GO:0005737">
    <property type="term" value="C:cytoplasm"/>
    <property type="evidence" value="ECO:0007669"/>
    <property type="project" value="TreeGrafter"/>
</dbReference>
<comment type="similarity">
    <text evidence="2">Belongs to the type II topoisomerase GyrA/ParC subunit family.</text>
</comment>
<name>A0A3B0U6Q9_9ZZZZ</name>
<dbReference type="Gene3D" id="1.10.268.10">
    <property type="entry name" value="Topoisomerase, domain 3"/>
    <property type="match status" value="1"/>
</dbReference>
<dbReference type="Gene3D" id="3.90.199.10">
    <property type="entry name" value="Topoisomerase II, domain 5"/>
    <property type="match status" value="1"/>
</dbReference>
<evidence type="ECO:0000256" key="8">
    <source>
        <dbReference type="ARBA" id="ARBA00023235"/>
    </source>
</evidence>
<dbReference type="InterPro" id="IPR013758">
    <property type="entry name" value="Topo_IIA_A/C_ab"/>
</dbReference>
<dbReference type="InterPro" id="IPR006691">
    <property type="entry name" value="GyrA/parC_rep"/>
</dbReference>
<dbReference type="CDD" id="cd00187">
    <property type="entry name" value="TOP4c"/>
    <property type="match status" value="1"/>
</dbReference>
<protein>
    <recommendedName>
        <fullName evidence="3">DNA topoisomerase (ATP-hydrolyzing)</fullName>
        <ecNumber evidence="3">5.6.2.2</ecNumber>
    </recommendedName>
</protein>
<dbReference type="HAMAP" id="MF_01897">
    <property type="entry name" value="GyrA"/>
    <property type="match status" value="1"/>
</dbReference>
<dbReference type="InterPro" id="IPR005743">
    <property type="entry name" value="GyrA"/>
</dbReference>
<dbReference type="Pfam" id="PF03989">
    <property type="entry name" value="DNA_gyraseA_C"/>
    <property type="match status" value="6"/>
</dbReference>
<dbReference type="PANTHER" id="PTHR43493">
    <property type="entry name" value="DNA GYRASE/TOPOISOMERASE SUBUNIT A"/>
    <property type="match status" value="1"/>
</dbReference>
<dbReference type="EMBL" id="UOEN01000254">
    <property type="protein sequence ID" value="VAW15126.1"/>
    <property type="molecule type" value="Genomic_DNA"/>
</dbReference>
<dbReference type="GO" id="GO:0005694">
    <property type="term" value="C:chromosome"/>
    <property type="evidence" value="ECO:0007669"/>
    <property type="project" value="InterPro"/>
</dbReference>
<feature type="non-terminal residue" evidence="11">
    <location>
        <position position="1"/>
    </location>
</feature>
<dbReference type="GO" id="GO:0003677">
    <property type="term" value="F:DNA binding"/>
    <property type="evidence" value="ECO:0007669"/>
    <property type="project" value="UniProtKB-KW"/>
</dbReference>
<evidence type="ECO:0000313" key="11">
    <source>
        <dbReference type="EMBL" id="VAW15126.1"/>
    </source>
</evidence>
<evidence type="ECO:0000256" key="3">
    <source>
        <dbReference type="ARBA" id="ARBA00012895"/>
    </source>
</evidence>
<keyword evidence="8 11" id="KW-0413">Isomerase</keyword>
<dbReference type="FunFam" id="1.10.268.10:FF:000001">
    <property type="entry name" value="DNA gyrase subunit A"/>
    <property type="match status" value="1"/>
</dbReference>
<dbReference type="SUPFAM" id="SSF56719">
    <property type="entry name" value="Type II DNA topoisomerase"/>
    <property type="match status" value="1"/>
</dbReference>
<dbReference type="InterPro" id="IPR035516">
    <property type="entry name" value="Gyrase/topoIV_suA_C"/>
</dbReference>
<dbReference type="Gene3D" id="2.120.10.90">
    <property type="entry name" value="DNA gyrase/topoisomerase IV, subunit A, C-terminal"/>
    <property type="match status" value="1"/>
</dbReference>
<keyword evidence="4" id="KW-0547">Nucleotide-binding</keyword>
<evidence type="ECO:0000256" key="1">
    <source>
        <dbReference type="ARBA" id="ARBA00000185"/>
    </source>
</evidence>
<dbReference type="PROSITE" id="PS52040">
    <property type="entry name" value="TOPO_IIA"/>
    <property type="match status" value="1"/>
</dbReference>
<dbReference type="Pfam" id="PF00521">
    <property type="entry name" value="DNA_topoisoIV"/>
    <property type="match status" value="1"/>
</dbReference>
<evidence type="ECO:0000259" key="10">
    <source>
        <dbReference type="PROSITE" id="PS52040"/>
    </source>
</evidence>
<dbReference type="NCBIfam" id="TIGR01063">
    <property type="entry name" value="gyrA"/>
    <property type="match status" value="1"/>
</dbReference>
<dbReference type="FunFam" id="3.30.1360.40:FF:000002">
    <property type="entry name" value="DNA gyrase subunit A"/>
    <property type="match status" value="1"/>
</dbReference>
<reference evidence="11" key="1">
    <citation type="submission" date="2018-06" db="EMBL/GenBank/DDBJ databases">
        <authorList>
            <person name="Zhirakovskaya E."/>
        </authorList>
    </citation>
    <scope>NUCLEOTIDE SEQUENCE</scope>
</reference>
<dbReference type="AlphaFoldDB" id="A0A3B0U6Q9"/>
<evidence type="ECO:0000256" key="6">
    <source>
        <dbReference type="ARBA" id="ARBA00023029"/>
    </source>
</evidence>
<keyword evidence="7" id="KW-0238">DNA-binding</keyword>
<dbReference type="SUPFAM" id="SSF101904">
    <property type="entry name" value="GyrA/ParC C-terminal domain-like"/>
    <property type="match status" value="1"/>
</dbReference>
<dbReference type="PANTHER" id="PTHR43493:SF5">
    <property type="entry name" value="DNA GYRASE SUBUNIT A, CHLOROPLASTIC_MITOCHONDRIAL"/>
    <property type="match status" value="1"/>
</dbReference>
<comment type="subunit">
    <text evidence="9">Heterotetramer composed of ParC and ParE.</text>
</comment>
<dbReference type="GO" id="GO:0009330">
    <property type="term" value="C:DNA topoisomerase type II (double strand cut, ATP-hydrolyzing) complex"/>
    <property type="evidence" value="ECO:0007669"/>
    <property type="project" value="TreeGrafter"/>
</dbReference>
<accession>A0A3B0U6Q9</accession>
<dbReference type="EC" id="5.6.2.2" evidence="3"/>
<proteinExistence type="inferred from homology"/>
<feature type="domain" description="Topo IIA-type catalytic" evidence="10">
    <location>
        <begin position="21"/>
        <end position="485"/>
    </location>
</feature>
<evidence type="ECO:0000256" key="7">
    <source>
        <dbReference type="ARBA" id="ARBA00023125"/>
    </source>
</evidence>
<dbReference type="GO" id="GO:0005524">
    <property type="term" value="F:ATP binding"/>
    <property type="evidence" value="ECO:0007669"/>
    <property type="project" value="UniProtKB-KW"/>
</dbReference>
<sequence>EEEMKKSYLDYSMSVIVGRALPDVRDGLKPVHRRVLYAMDDLHLDHSKAYKKCARIVGEVLGKYHPHGDSAVYDTIVRMAQSFAMRAPLVDGQGNFGSIDGDAAAAMRYTEARMESITREMLTDIEKATVDFSPNFDGTLKEPVILPAAYPNLLVNGSTGIAVGMATNMAPHNLGEAVDATIHLIENPDADVKDLSKFVKGPDFPTGGIICGRDGIKSAYSTGRGKVTVRAKGSIEKQKANKESIIITEIPYQVNKSNLITAIAGLVQAKKVEGITDIRDESDKDGIRIVIELRRDVEPQIILNYLYKHTQMETTFGIINLALVNNSPKVLTLKEILVHFLNHRRIVIRRRTQFDLDKALRRAHILEGLRIALKFINQIIKTIRESKTTQAAKVSLMKKFKLSEIQSQAILEMQLQRLTALEQDKIESEYKALLKDIENYRAILGSESKINGIIKNELSVIKKKYADERRTEIAAKAEDIEVEDLIADEDMAITITNAGYIKRLAVTSYRKQKRGGRGVTAMNTKDEDFVKQLFIASAKDYLLIFSNKGVVRWLKVYEIPVASKSAKGKNIVNLISFKKDEYITSIVAVKDFTEDQSLVMATALGNVKKTSLSLFSNPRKGGIVGMGLAQDDYLIGTALSNGKQEILMATKQGKSLRFSEKQIRDMGRGAKGVRGIKLGKGDEVVSMLVFPSDVEKTKATLLTVTSGGFGKRSDFAEYRIQSRGGKGIINVKVTERNGQVIGVLQVAPDDEIMTITRGGMIVRCPPSDIRQTGRSTQGVRLMKLKGSDAVMSIANVVSKDE</sequence>
<keyword evidence="5" id="KW-0067">ATP-binding</keyword>
<dbReference type="GO" id="GO:0003918">
    <property type="term" value="F:DNA topoisomerase type II (double strand cut, ATP-hydrolyzing) activity"/>
    <property type="evidence" value="ECO:0007669"/>
    <property type="project" value="UniProtKB-EC"/>
</dbReference>
<keyword evidence="6" id="KW-0799">Topoisomerase</keyword>
<dbReference type="NCBIfam" id="NF004043">
    <property type="entry name" value="PRK05560.1"/>
    <property type="match status" value="1"/>
</dbReference>
<evidence type="ECO:0000256" key="5">
    <source>
        <dbReference type="ARBA" id="ARBA00022840"/>
    </source>
</evidence>
<dbReference type="InterPro" id="IPR050220">
    <property type="entry name" value="Type_II_DNA_Topoisomerases"/>
</dbReference>
<dbReference type="FunFam" id="2.120.10.90:FF:000005">
    <property type="entry name" value="DNA topoisomerase 4 subunit A"/>
    <property type="match status" value="1"/>
</dbReference>
<evidence type="ECO:0000256" key="9">
    <source>
        <dbReference type="ARBA" id="ARBA00063644"/>
    </source>
</evidence>
<organism evidence="11">
    <name type="scientific">hydrothermal vent metagenome</name>
    <dbReference type="NCBI Taxonomy" id="652676"/>
    <lineage>
        <taxon>unclassified sequences</taxon>
        <taxon>metagenomes</taxon>
        <taxon>ecological metagenomes</taxon>
    </lineage>
</organism>
<evidence type="ECO:0000256" key="2">
    <source>
        <dbReference type="ARBA" id="ARBA00008263"/>
    </source>
</evidence>
<dbReference type="FunFam" id="3.90.199.10:FF:000001">
    <property type="entry name" value="DNA gyrase subunit A"/>
    <property type="match status" value="1"/>
</dbReference>
<dbReference type="Gene3D" id="3.30.1360.40">
    <property type="match status" value="1"/>
</dbReference>